<dbReference type="GO" id="GO:0005524">
    <property type="term" value="F:ATP binding"/>
    <property type="evidence" value="ECO:0007669"/>
    <property type="project" value="UniProtKB-UniRule"/>
</dbReference>
<dbReference type="InterPro" id="IPR003593">
    <property type="entry name" value="AAA+_ATPase"/>
</dbReference>
<dbReference type="FunFam" id="3.30.230.10:FF:000011">
    <property type="entry name" value="DNA repair protein RadA"/>
    <property type="match status" value="1"/>
</dbReference>
<accession>A0A5R9PFG3</accession>
<dbReference type="PANTHER" id="PTHR32472:SF10">
    <property type="entry name" value="DNA REPAIR PROTEIN RADA-LIKE PROTEIN"/>
    <property type="match status" value="1"/>
</dbReference>
<dbReference type="GO" id="GO:0003684">
    <property type="term" value="F:damaged DNA binding"/>
    <property type="evidence" value="ECO:0007669"/>
    <property type="project" value="InterPro"/>
</dbReference>
<dbReference type="FunFam" id="3.40.50.300:FF:000050">
    <property type="entry name" value="DNA repair protein RadA"/>
    <property type="match status" value="1"/>
</dbReference>
<comment type="function">
    <text evidence="11">Plays a role in repairing double-strand DNA breaks, probably involving stabilizing or processing branched DNA or blocked replication forks.</text>
</comment>
<comment type="domain">
    <text evidence="11">The middle region has homology to RecA with ATPase motifs including the RadA KNRFG motif, while the C-terminus is homologous to Lon protease.</text>
</comment>
<comment type="caution">
    <text evidence="15">The sequence shown here is derived from an EMBL/GenBank/DDBJ whole genome shotgun (WGS) entry which is preliminary data.</text>
</comment>
<dbReference type="InterPro" id="IPR014721">
    <property type="entry name" value="Ribsml_uS5_D2-typ_fold_subgr"/>
</dbReference>
<evidence type="ECO:0000256" key="3">
    <source>
        <dbReference type="ARBA" id="ARBA00022763"/>
    </source>
</evidence>
<dbReference type="Proteomes" id="UP000308508">
    <property type="component" value="Unassembled WGS sequence"/>
</dbReference>
<comment type="similarity">
    <text evidence="11 13">Belongs to the RecA family. RadA subfamily.</text>
</comment>
<keyword evidence="8 11" id="KW-0346">Stress response</keyword>
<reference evidence="15 16" key="1">
    <citation type="submission" date="2019-04" db="EMBL/GenBank/DDBJ databases">
        <authorList>
            <person name="Grouzdev D.S."/>
            <person name="Nazina T.N."/>
        </authorList>
    </citation>
    <scope>NUCLEOTIDE SEQUENCE [LARGE SCALE GENOMIC DNA]</scope>
    <source>
        <strain evidence="15 16">SHC 3-19</strain>
    </source>
</reference>
<dbReference type="GO" id="GO:0140664">
    <property type="term" value="F:ATP-dependent DNA damage sensor activity"/>
    <property type="evidence" value="ECO:0007669"/>
    <property type="project" value="InterPro"/>
</dbReference>
<keyword evidence="4 13" id="KW-0863">Zinc-finger</keyword>
<dbReference type="SUPFAM" id="SSF52540">
    <property type="entry name" value="P-loop containing nucleoside triphosphate hydrolases"/>
    <property type="match status" value="1"/>
</dbReference>
<keyword evidence="3 11" id="KW-0227">DNA damage</keyword>
<dbReference type="AlphaFoldDB" id="A0A5R9PFG3"/>
<dbReference type="Gene3D" id="3.30.230.10">
    <property type="match status" value="1"/>
</dbReference>
<feature type="region of interest" description="Lon-protease-like" evidence="11">
    <location>
        <begin position="366"/>
        <end position="468"/>
    </location>
</feature>
<evidence type="ECO:0000256" key="9">
    <source>
        <dbReference type="ARBA" id="ARBA00023125"/>
    </source>
</evidence>
<dbReference type="Gene3D" id="3.40.50.300">
    <property type="entry name" value="P-loop containing nucleotide triphosphate hydrolases"/>
    <property type="match status" value="1"/>
</dbReference>
<dbReference type="GO" id="GO:0008270">
    <property type="term" value="F:zinc ion binding"/>
    <property type="evidence" value="ECO:0007669"/>
    <property type="project" value="UniProtKB-KW"/>
</dbReference>
<dbReference type="SMART" id="SM00382">
    <property type="entry name" value="AAA"/>
    <property type="match status" value="1"/>
</dbReference>
<evidence type="ECO:0000259" key="14">
    <source>
        <dbReference type="PROSITE" id="PS50162"/>
    </source>
</evidence>
<dbReference type="InterPro" id="IPR020568">
    <property type="entry name" value="Ribosomal_Su5_D2-typ_SF"/>
</dbReference>
<evidence type="ECO:0000256" key="2">
    <source>
        <dbReference type="ARBA" id="ARBA00022741"/>
    </source>
</evidence>
<feature type="binding site" evidence="11">
    <location>
        <begin position="111"/>
        <end position="118"/>
    </location>
    <ligand>
        <name>ATP</name>
        <dbReference type="ChEBI" id="CHEBI:30616"/>
    </ligand>
</feature>
<dbReference type="InterPro" id="IPR004504">
    <property type="entry name" value="DNA_repair_RadA"/>
</dbReference>
<organism evidence="15 16">
    <name type="scientific">Thermomonas fusca</name>
    <dbReference type="NCBI Taxonomy" id="215690"/>
    <lineage>
        <taxon>Bacteria</taxon>
        <taxon>Pseudomonadati</taxon>
        <taxon>Pseudomonadota</taxon>
        <taxon>Gammaproteobacteria</taxon>
        <taxon>Lysobacterales</taxon>
        <taxon>Lysobacteraceae</taxon>
        <taxon>Thermomonas</taxon>
    </lineage>
</organism>
<keyword evidence="5" id="KW-0378">Hydrolase</keyword>
<feature type="short sequence motif" description="RadA KNRFG motif" evidence="11">
    <location>
        <begin position="267"/>
        <end position="271"/>
    </location>
</feature>
<dbReference type="Pfam" id="PF13481">
    <property type="entry name" value="AAA_25"/>
    <property type="match status" value="1"/>
</dbReference>
<gene>
    <name evidence="11 15" type="primary">radA</name>
    <name evidence="15" type="ORF">E5S66_08100</name>
</gene>
<dbReference type="PROSITE" id="PS50162">
    <property type="entry name" value="RECA_2"/>
    <property type="match status" value="1"/>
</dbReference>
<dbReference type="GO" id="GO:0005829">
    <property type="term" value="C:cytosol"/>
    <property type="evidence" value="ECO:0007669"/>
    <property type="project" value="TreeGrafter"/>
</dbReference>
<keyword evidence="10 11" id="KW-0234">DNA repair</keyword>
<dbReference type="InterPro" id="IPR027417">
    <property type="entry name" value="P-loop_NTPase"/>
</dbReference>
<dbReference type="RefSeq" id="WP_138348771.1">
    <property type="nucleotide sequence ID" value="NZ_SROY01000003.1"/>
</dbReference>
<dbReference type="Pfam" id="PF13541">
    <property type="entry name" value="ChlI"/>
    <property type="match status" value="1"/>
</dbReference>
<dbReference type="CDD" id="cd01121">
    <property type="entry name" value="RadA_SMS_N"/>
    <property type="match status" value="1"/>
</dbReference>
<dbReference type="EMBL" id="SROY01000003">
    <property type="protein sequence ID" value="TLX21488.1"/>
    <property type="molecule type" value="Genomic_DNA"/>
</dbReference>
<keyword evidence="7 11" id="KW-0067">ATP-binding</keyword>
<evidence type="ECO:0000256" key="6">
    <source>
        <dbReference type="ARBA" id="ARBA00022833"/>
    </source>
</evidence>
<evidence type="ECO:0000256" key="4">
    <source>
        <dbReference type="ARBA" id="ARBA00022771"/>
    </source>
</evidence>
<dbReference type="HAMAP" id="MF_01498">
    <property type="entry name" value="RadA_bact"/>
    <property type="match status" value="1"/>
</dbReference>
<dbReference type="PANTHER" id="PTHR32472">
    <property type="entry name" value="DNA REPAIR PROTEIN RADA"/>
    <property type="match status" value="1"/>
</dbReference>
<evidence type="ECO:0000256" key="10">
    <source>
        <dbReference type="ARBA" id="ARBA00023204"/>
    </source>
</evidence>
<dbReference type="STRING" id="1123377.GCA_000423885_02270"/>
<comment type="function">
    <text evidence="13">DNA-dependent ATPase involved in processing of recombination intermediates, plays a role in repairing DNA breaks. Stimulates the branch migration of RecA-mediated strand transfer reactions, allowing the 3' invading strand to extend heteroduplex DNA faster. Binds ssDNA in the presence of ADP but not other nucleotides, has ATPase activity that is stimulated by ssDNA and various branched DNA structures, but inhibited by SSB. Does not have RecA's homology-searching function.</text>
</comment>
<dbReference type="NCBIfam" id="TIGR00416">
    <property type="entry name" value="sms"/>
    <property type="match status" value="1"/>
</dbReference>
<dbReference type="InterPro" id="IPR020588">
    <property type="entry name" value="RecA_ATP-bd"/>
</dbReference>
<name>A0A5R9PFG3_9GAMM</name>
<evidence type="ECO:0000256" key="13">
    <source>
        <dbReference type="RuleBase" id="RU003555"/>
    </source>
</evidence>
<evidence type="ECO:0000256" key="7">
    <source>
        <dbReference type="ARBA" id="ARBA00022840"/>
    </source>
</evidence>
<evidence type="ECO:0000256" key="1">
    <source>
        <dbReference type="ARBA" id="ARBA00022723"/>
    </source>
</evidence>
<evidence type="ECO:0000256" key="5">
    <source>
        <dbReference type="ARBA" id="ARBA00022801"/>
    </source>
</evidence>
<evidence type="ECO:0000313" key="16">
    <source>
        <dbReference type="Proteomes" id="UP000308508"/>
    </source>
</evidence>
<keyword evidence="9 11" id="KW-0238">DNA-binding</keyword>
<dbReference type="InterPro" id="IPR041166">
    <property type="entry name" value="Rubredoxin_2"/>
</dbReference>
<proteinExistence type="inferred from homology"/>
<keyword evidence="16" id="KW-1185">Reference proteome</keyword>
<evidence type="ECO:0000256" key="11">
    <source>
        <dbReference type="HAMAP-Rule" id="MF_01498"/>
    </source>
</evidence>
<keyword evidence="2 11" id="KW-0547">Nucleotide-binding</keyword>
<sequence>MSKPATTPSAGKRRSAYVCAECGADYAKWQGQCEACGAWNTLAEIALETAAQAKSPASRRSGWAGKVDAPKIMALADVQLDARARASTGIGEFDRVLGGGLAEGAVVLVGGDPGIGKSTLLLQALAQMAPTWPGLYVTGEESLAQVAGRAQRLGLPLEGLQALAETCVERILEHAIAAKPRLLIADSIQTLWTDTLTAAPGSVSQVRESAARLVRYAKETGTAVFLVGHVTKEGGIAGPRVLEHMVDAVLYFEGDSGSRFRVLRAFKNRFGAVNELGVFAMSDGGLREVSNPSAIFLSGTGAPQPGSCVMVTREGTRPLLVEVQALVDASPLSNPRRVVVGLEGNRLAMLLAVLHRHGGVMVGDQDVFVNVVGGIRVQETAVDLPVLLAVLSSLRDAPLAEKTIAFGEVGLSGEIRPVPNGEERLKEAATHGFRRAIVPKANAPKSGSYKGMQVIAVERLADALEVAG</sequence>
<evidence type="ECO:0000256" key="12">
    <source>
        <dbReference type="NCBIfam" id="TIGR00416"/>
    </source>
</evidence>
<keyword evidence="6 13" id="KW-0862">Zinc</keyword>
<evidence type="ECO:0000256" key="8">
    <source>
        <dbReference type="ARBA" id="ARBA00023016"/>
    </source>
</evidence>
<evidence type="ECO:0000313" key="15">
    <source>
        <dbReference type="EMBL" id="TLX21488.1"/>
    </source>
</evidence>
<dbReference type="GO" id="GO:0016787">
    <property type="term" value="F:hydrolase activity"/>
    <property type="evidence" value="ECO:0007669"/>
    <property type="project" value="UniProtKB-KW"/>
</dbReference>
<feature type="domain" description="RecA family profile 1" evidence="14">
    <location>
        <begin position="82"/>
        <end position="230"/>
    </location>
</feature>
<dbReference type="PRINTS" id="PR01874">
    <property type="entry name" value="DNAREPAIRADA"/>
</dbReference>
<dbReference type="GO" id="GO:0000725">
    <property type="term" value="P:recombinational repair"/>
    <property type="evidence" value="ECO:0007669"/>
    <property type="project" value="UniProtKB-UniRule"/>
</dbReference>
<dbReference type="Pfam" id="PF18073">
    <property type="entry name" value="Zn_ribbon_LapB"/>
    <property type="match status" value="1"/>
</dbReference>
<keyword evidence="1 11" id="KW-0479">Metal-binding</keyword>
<protein>
    <recommendedName>
        <fullName evidence="11 12">DNA repair protein RadA</fullName>
    </recommendedName>
</protein>
<dbReference type="SUPFAM" id="SSF54211">
    <property type="entry name" value="Ribosomal protein S5 domain 2-like"/>
    <property type="match status" value="1"/>
</dbReference>